<dbReference type="eggNOG" id="COG2068">
    <property type="taxonomic scope" value="Bacteria"/>
</dbReference>
<dbReference type="HOGENOM" id="CLU_061980_4_0_5"/>
<dbReference type="BioCyc" id="RSPH349102:G1G8M-945-MONOMER"/>
<proteinExistence type="predicted"/>
<dbReference type="AlphaFoldDB" id="A4WR09"/>
<name>A4WR09_CERS5</name>
<dbReference type="STRING" id="349102.Rsph17025_0921"/>
<dbReference type="InterPro" id="IPR029044">
    <property type="entry name" value="Nucleotide-diphossugar_trans"/>
</dbReference>
<dbReference type="SUPFAM" id="SSF53448">
    <property type="entry name" value="Nucleotide-diphospho-sugar transferases"/>
    <property type="match status" value="1"/>
</dbReference>
<accession>A4WR09</accession>
<dbReference type="CDD" id="cd04182">
    <property type="entry name" value="GT_2_like_f"/>
    <property type="match status" value="1"/>
</dbReference>
<evidence type="ECO:0000313" key="3">
    <source>
        <dbReference type="EMBL" id="ABP69823.1"/>
    </source>
</evidence>
<protein>
    <submittedName>
        <fullName evidence="3">Molybdopterin-guanine dinucleotide biosynthesis protein A-like protein</fullName>
    </submittedName>
</protein>
<evidence type="ECO:0000259" key="2">
    <source>
        <dbReference type="Pfam" id="PF12804"/>
    </source>
</evidence>
<dbReference type="Gene3D" id="3.90.550.10">
    <property type="entry name" value="Spore Coat Polysaccharide Biosynthesis Protein SpsA, Chain A"/>
    <property type="match status" value="1"/>
</dbReference>
<evidence type="ECO:0000256" key="1">
    <source>
        <dbReference type="ARBA" id="ARBA00022842"/>
    </source>
</evidence>
<keyword evidence="1" id="KW-0460">Magnesium</keyword>
<organism evidence="3">
    <name type="scientific">Cereibacter sphaeroides (strain ATCC 17025 / ATH 2.4.3)</name>
    <name type="common">Rhodobacter sphaeroides</name>
    <dbReference type="NCBI Taxonomy" id="349102"/>
    <lineage>
        <taxon>Bacteria</taxon>
        <taxon>Pseudomonadati</taxon>
        <taxon>Pseudomonadota</taxon>
        <taxon>Alphaproteobacteria</taxon>
        <taxon>Rhodobacterales</taxon>
        <taxon>Paracoccaceae</taxon>
        <taxon>Cereibacter</taxon>
    </lineage>
</organism>
<dbReference type="PANTHER" id="PTHR43777:SF1">
    <property type="entry name" value="MOLYBDENUM COFACTOR CYTIDYLYLTRANSFERASE"/>
    <property type="match status" value="1"/>
</dbReference>
<dbReference type="PANTHER" id="PTHR43777">
    <property type="entry name" value="MOLYBDENUM COFACTOR CYTIDYLYLTRANSFERASE"/>
    <property type="match status" value="1"/>
</dbReference>
<dbReference type="Pfam" id="PF12804">
    <property type="entry name" value="NTP_transf_3"/>
    <property type="match status" value="1"/>
</dbReference>
<dbReference type="KEGG" id="rsq:Rsph17025_0921"/>
<gene>
    <name evidence="3" type="ordered locus">Rsph17025_0921</name>
</gene>
<dbReference type="EMBL" id="CP000661">
    <property type="protein sequence ID" value="ABP69823.1"/>
    <property type="molecule type" value="Genomic_DNA"/>
</dbReference>
<reference evidence="3" key="1">
    <citation type="submission" date="2007-04" db="EMBL/GenBank/DDBJ databases">
        <title>Complete sequence of chromosome of Rhodobacter sphaeroides ATCC 17025.</title>
        <authorList>
            <consortium name="US DOE Joint Genome Institute"/>
            <person name="Copeland A."/>
            <person name="Lucas S."/>
            <person name="Lapidus A."/>
            <person name="Barry K."/>
            <person name="Detter J.C."/>
            <person name="Glavina del Rio T."/>
            <person name="Hammon N."/>
            <person name="Israni S."/>
            <person name="Dalin E."/>
            <person name="Tice H."/>
            <person name="Pitluck S."/>
            <person name="Chertkov O."/>
            <person name="Brettin T."/>
            <person name="Bruce D."/>
            <person name="Han C."/>
            <person name="Schmutz J."/>
            <person name="Larimer F."/>
            <person name="Land M."/>
            <person name="Hauser L."/>
            <person name="Kyrpides N."/>
            <person name="Kim E."/>
            <person name="Richardson P."/>
            <person name="Mackenzie C."/>
            <person name="Choudhary M."/>
            <person name="Donohue T.J."/>
            <person name="Kaplan S."/>
        </authorList>
    </citation>
    <scope>NUCLEOTIDE SEQUENCE [LARGE SCALE GENOMIC DNA]</scope>
    <source>
        <strain evidence="3">ATCC 17025</strain>
    </source>
</reference>
<dbReference type="InterPro" id="IPR025877">
    <property type="entry name" value="MobA-like_NTP_Trfase"/>
</dbReference>
<feature type="domain" description="MobA-like NTP transferase" evidence="2">
    <location>
        <begin position="9"/>
        <end position="167"/>
    </location>
</feature>
<sequence length="200" mass="20673">MAPLAPVVLLLAAGASRRMRGADKLLEPVGGVPLLRLQAARALEAGLPLVVTLPPDRPARVAALDGLDLTRVTVADAASGLSASIRAGLGAVPEGRAVLILLADLPEIEASDLAALAALHHQAPAAILRATSADGRPGHPILFPADLRADLLALEGDAGARTLLRREAARVRPVALEAARAITDLDTPEDWAAWRARTGR</sequence>
<dbReference type="GO" id="GO:0016779">
    <property type="term" value="F:nucleotidyltransferase activity"/>
    <property type="evidence" value="ECO:0007669"/>
    <property type="project" value="UniProtKB-ARBA"/>
</dbReference>